<evidence type="ECO:0000259" key="4">
    <source>
        <dbReference type="Pfam" id="PF00326"/>
    </source>
</evidence>
<comment type="similarity">
    <text evidence="1">Belongs to the peptidase S9B family. DPPIV subfamily.</text>
</comment>
<name>A0AAR5QFW7_DENPD</name>
<evidence type="ECO:0000313" key="7">
    <source>
        <dbReference type="Proteomes" id="UP000019118"/>
    </source>
</evidence>
<dbReference type="PANTHER" id="PTHR11731:SF154">
    <property type="entry name" value="VENOM DIPEPTIDYL PEPTIDASE 4-LIKE PROTEIN"/>
    <property type="match status" value="1"/>
</dbReference>
<proteinExistence type="inferred from homology"/>
<protein>
    <recommendedName>
        <fullName evidence="3">Venom dipeptidyl peptidase 4</fullName>
    </recommendedName>
</protein>
<dbReference type="KEGG" id="dpa:109545712"/>
<feature type="domain" description="Peptidase S9 prolyl oligopeptidase catalytic" evidence="4">
    <location>
        <begin position="582"/>
        <end position="780"/>
    </location>
</feature>
<dbReference type="SUPFAM" id="SSF53474">
    <property type="entry name" value="alpha/beta-Hydrolases"/>
    <property type="match status" value="1"/>
</dbReference>
<dbReference type="PANTHER" id="PTHR11731">
    <property type="entry name" value="PROTEASE FAMILY S9B,C DIPEPTIDYL-PEPTIDASE IV-RELATED"/>
    <property type="match status" value="1"/>
</dbReference>
<accession>A0AAR5QFW7</accession>
<dbReference type="FunFam" id="3.40.50.1820:FF:000003">
    <property type="entry name" value="Dipeptidyl peptidase 4"/>
    <property type="match status" value="1"/>
</dbReference>
<dbReference type="InterPro" id="IPR001375">
    <property type="entry name" value="Peptidase_S9_cat"/>
</dbReference>
<keyword evidence="7" id="KW-1185">Reference proteome</keyword>
<dbReference type="InterPro" id="IPR050278">
    <property type="entry name" value="Serine_Prot_S9B/DPPIV"/>
</dbReference>
<organism evidence="6 7">
    <name type="scientific">Dendroctonus ponderosae</name>
    <name type="common">Mountain pine beetle</name>
    <dbReference type="NCBI Taxonomy" id="77166"/>
    <lineage>
        <taxon>Eukaryota</taxon>
        <taxon>Metazoa</taxon>
        <taxon>Ecdysozoa</taxon>
        <taxon>Arthropoda</taxon>
        <taxon>Hexapoda</taxon>
        <taxon>Insecta</taxon>
        <taxon>Pterygota</taxon>
        <taxon>Neoptera</taxon>
        <taxon>Endopterygota</taxon>
        <taxon>Coleoptera</taxon>
        <taxon>Polyphaga</taxon>
        <taxon>Cucujiformia</taxon>
        <taxon>Curculionidae</taxon>
        <taxon>Scolytinae</taxon>
        <taxon>Dendroctonus</taxon>
    </lineage>
</organism>
<dbReference type="SUPFAM" id="SSF82171">
    <property type="entry name" value="DPP6 N-terminal domain-like"/>
    <property type="match status" value="1"/>
</dbReference>
<evidence type="ECO:0000256" key="2">
    <source>
        <dbReference type="ARBA" id="ARBA00023180"/>
    </source>
</evidence>
<dbReference type="GO" id="GO:0008236">
    <property type="term" value="F:serine-type peptidase activity"/>
    <property type="evidence" value="ECO:0007669"/>
    <property type="project" value="InterPro"/>
</dbReference>
<feature type="domain" description="Dipeptidylpeptidase IV N-terminal" evidence="5">
    <location>
        <begin position="120"/>
        <end position="491"/>
    </location>
</feature>
<dbReference type="GO" id="GO:0008239">
    <property type="term" value="F:dipeptidyl-peptidase activity"/>
    <property type="evidence" value="ECO:0007669"/>
    <property type="project" value="TreeGrafter"/>
</dbReference>
<reference evidence="7" key="1">
    <citation type="journal article" date="2013" name="Genome Biol.">
        <title>Draft genome of the mountain pine beetle, Dendroctonus ponderosae Hopkins, a major forest pest.</title>
        <authorList>
            <person name="Keeling C.I."/>
            <person name="Yuen M.M."/>
            <person name="Liao N.Y."/>
            <person name="Docking T.R."/>
            <person name="Chan S.K."/>
            <person name="Taylor G.A."/>
            <person name="Palmquist D.L."/>
            <person name="Jackman S.D."/>
            <person name="Nguyen A."/>
            <person name="Li M."/>
            <person name="Henderson H."/>
            <person name="Janes J.K."/>
            <person name="Zhao Y."/>
            <person name="Pandoh P."/>
            <person name="Moore R."/>
            <person name="Sperling F.A."/>
            <person name="Huber D.P."/>
            <person name="Birol I."/>
            <person name="Jones S.J."/>
            <person name="Bohlmann J."/>
        </authorList>
    </citation>
    <scope>NUCLEOTIDE SEQUENCE</scope>
</reference>
<keyword evidence="2" id="KW-0325">Glycoprotein</keyword>
<dbReference type="GO" id="GO:0006508">
    <property type="term" value="P:proteolysis"/>
    <property type="evidence" value="ECO:0007669"/>
    <property type="project" value="InterPro"/>
</dbReference>
<sequence length="788" mass="89484">MTYYIMWELLNFEMRLSRTKLLLLLAFCLLVDFGNSALIPKQSAVSPRDDSEKTVFTLEEYFDGYFSASGFNGTWLSDNYFLYKSSEGDYYKFDVVTKTATLFINGSFLDDYSGASISLSPDETVVLIRYNVSSVYRHSTTAIYAVYNIANRAYYHINDKTAVQLATFSTTGHALAYVYLNNIYYLKDISNDENPVKVTEDGEDDVIYNGVPDWVYEEEVFGTGSALWFSPDGKKLAYAQFNDTNVAGFSYFIYGTAGSMDDQYPTTRTIKYPKVGEQNPLVTTFIYDTESQNTTKVNLISSIENSEDNNDYVLYDITWISDSELAMISSNRIQNESVIIRCYLNGNCSQESSYSQANGWLSPKIPNYNADGTLRLEILPQSYEDDYFNHLVLTNVSSHTSTRLTYGNRVVTTVYRWDQTNNLVYYGSSVNDTPSQQQISVVNTITTEDKCLTCNFTVDDADDEHDGLCKYAGASFNSLLTYFIKICQGPNPYFATIQSLSNDSDTYLWNNNSKVRERLSKKLRFSQKDLLVPVANNFTARVRLLLPPNFNDSERYPAVVYVYGGPNSNVINDAFSSGVVNYLVTNRSYIYIYIDGRGSGRDGQSKTFQIYRSMGTVEIEDQIAVTKYLQENFPYIDRNRTGIWGWSYGGFASSWVLAKDTENIFKFALAVAPVTSFIYYDTIYTERYMGLPTDDDNLLGYNNTDLTRVAESFRGKLYYIIHGNADDNVHYQNALLLIKSLVAADIQFWQQSYPDESHSLSGVAKHLYHTIDNFFARAFGIEGPPLVV</sequence>
<dbReference type="Proteomes" id="UP000019118">
    <property type="component" value="Unassembled WGS sequence"/>
</dbReference>
<dbReference type="GO" id="GO:0005886">
    <property type="term" value="C:plasma membrane"/>
    <property type="evidence" value="ECO:0007669"/>
    <property type="project" value="TreeGrafter"/>
</dbReference>
<dbReference type="Pfam" id="PF00326">
    <property type="entry name" value="Peptidase_S9"/>
    <property type="match status" value="1"/>
</dbReference>
<evidence type="ECO:0000256" key="1">
    <source>
        <dbReference type="ARBA" id="ARBA00010036"/>
    </source>
</evidence>
<dbReference type="Gene3D" id="3.40.50.1820">
    <property type="entry name" value="alpha/beta hydrolase"/>
    <property type="match status" value="1"/>
</dbReference>
<dbReference type="EnsemblMetazoa" id="XM_019916551.1">
    <property type="protein sequence ID" value="XP_019772110.1"/>
    <property type="gene ID" value="LOC109545712"/>
</dbReference>
<dbReference type="GeneID" id="109545712"/>
<evidence type="ECO:0000313" key="6">
    <source>
        <dbReference type="EnsemblMetazoa" id="XP_019772110.1"/>
    </source>
</evidence>
<dbReference type="Pfam" id="PF00930">
    <property type="entry name" value="DPPIV_N"/>
    <property type="match status" value="1"/>
</dbReference>
<dbReference type="Gene3D" id="2.140.10.30">
    <property type="entry name" value="Dipeptidylpeptidase IV, N-terminal domain"/>
    <property type="match status" value="1"/>
</dbReference>
<dbReference type="InterPro" id="IPR002469">
    <property type="entry name" value="Peptidase_S9B_N"/>
</dbReference>
<reference evidence="6" key="2">
    <citation type="submission" date="2024-08" db="UniProtKB">
        <authorList>
            <consortium name="EnsemblMetazoa"/>
        </authorList>
    </citation>
    <scope>IDENTIFICATION</scope>
</reference>
<evidence type="ECO:0000259" key="5">
    <source>
        <dbReference type="Pfam" id="PF00930"/>
    </source>
</evidence>
<evidence type="ECO:0000256" key="3">
    <source>
        <dbReference type="ARBA" id="ARBA00072929"/>
    </source>
</evidence>
<dbReference type="AlphaFoldDB" id="A0AAR5QFW7"/>
<dbReference type="InterPro" id="IPR029058">
    <property type="entry name" value="AB_hydrolase_fold"/>
</dbReference>